<comment type="caution">
    <text evidence="1">The sequence shown here is derived from an EMBL/GenBank/DDBJ whole genome shotgun (WGS) entry which is preliminary data.</text>
</comment>
<dbReference type="RefSeq" id="XP_040718114.1">
    <property type="nucleotide sequence ID" value="XM_040858171.1"/>
</dbReference>
<dbReference type="Proteomes" id="UP000193689">
    <property type="component" value="Unassembled WGS sequence"/>
</dbReference>
<dbReference type="AlphaFoldDB" id="A0A1Y2E7H2"/>
<organism evidence="1 2">
    <name type="scientific">Pseudomassariella vexata</name>
    <dbReference type="NCBI Taxonomy" id="1141098"/>
    <lineage>
        <taxon>Eukaryota</taxon>
        <taxon>Fungi</taxon>
        <taxon>Dikarya</taxon>
        <taxon>Ascomycota</taxon>
        <taxon>Pezizomycotina</taxon>
        <taxon>Sordariomycetes</taxon>
        <taxon>Xylariomycetidae</taxon>
        <taxon>Amphisphaeriales</taxon>
        <taxon>Pseudomassariaceae</taxon>
        <taxon>Pseudomassariella</taxon>
    </lineage>
</organism>
<dbReference type="OrthoDB" id="4749893at2759"/>
<dbReference type="EMBL" id="MCFJ01000004">
    <property type="protein sequence ID" value="ORY67490.1"/>
    <property type="molecule type" value="Genomic_DNA"/>
</dbReference>
<gene>
    <name evidence="1" type="ORF">BCR38DRAFT_407465</name>
</gene>
<reference evidence="1 2" key="1">
    <citation type="submission" date="2016-07" db="EMBL/GenBank/DDBJ databases">
        <title>Pervasive Adenine N6-methylation of Active Genes in Fungi.</title>
        <authorList>
            <consortium name="DOE Joint Genome Institute"/>
            <person name="Mondo S.J."/>
            <person name="Dannebaum R.O."/>
            <person name="Kuo R.C."/>
            <person name="Labutti K."/>
            <person name="Haridas S."/>
            <person name="Kuo A."/>
            <person name="Salamov A."/>
            <person name="Ahrendt S.R."/>
            <person name="Lipzen A."/>
            <person name="Sullivan W."/>
            <person name="Andreopoulos W.B."/>
            <person name="Clum A."/>
            <person name="Lindquist E."/>
            <person name="Daum C."/>
            <person name="Ramamoorthy G.K."/>
            <person name="Gryganskyi A."/>
            <person name="Culley D."/>
            <person name="Magnuson J.K."/>
            <person name="James T.Y."/>
            <person name="O'Malley M.A."/>
            <person name="Stajich J.E."/>
            <person name="Spatafora J.W."/>
            <person name="Visel A."/>
            <person name="Grigoriev I.V."/>
        </authorList>
    </citation>
    <scope>NUCLEOTIDE SEQUENCE [LARGE SCALE GENOMIC DNA]</scope>
    <source>
        <strain evidence="1 2">CBS 129021</strain>
    </source>
</reference>
<sequence length="260" mass="30088">MDQKVTAVTPVDSHHRFLLDRIPNQYVWVVRGDSERKPVDSMEPELFVSNHYEILKLLRIHDLHKSSPAQGLYLEWSFDGEKHAWDFFLKLRADRDLLKFWDVNKTALLRRRSRLHLGLEWRSSRQSVDVAEQKLVSIQKAKIPISVVLTWTRSTITSVESSTQQDNYLVLKLFGRPLRVGEADEDRIHLMWPFFGCKSILGYKGGSCGNCLWQQDKPCCYATINKGDNGFDWKASYDPDQQVKIPDQKMVQESVVAPSP</sequence>
<proteinExistence type="predicted"/>
<dbReference type="GeneID" id="63774383"/>
<evidence type="ECO:0000313" key="2">
    <source>
        <dbReference type="Proteomes" id="UP000193689"/>
    </source>
</evidence>
<name>A0A1Y2E7H2_9PEZI</name>
<dbReference type="InParanoid" id="A0A1Y2E7H2"/>
<keyword evidence="2" id="KW-1185">Reference proteome</keyword>
<evidence type="ECO:0000313" key="1">
    <source>
        <dbReference type="EMBL" id="ORY67490.1"/>
    </source>
</evidence>
<accession>A0A1Y2E7H2</accession>
<protein>
    <submittedName>
        <fullName evidence="1">Uncharacterized protein</fullName>
    </submittedName>
</protein>